<dbReference type="GO" id="GO:0003824">
    <property type="term" value="F:catalytic activity"/>
    <property type="evidence" value="ECO:0007669"/>
    <property type="project" value="InterPro"/>
</dbReference>
<dbReference type="SMART" id="SM00729">
    <property type="entry name" value="Elp3"/>
    <property type="match status" value="1"/>
</dbReference>
<comment type="caution">
    <text evidence="8">The sequence shown here is derived from an EMBL/GenBank/DDBJ whole genome shotgun (WGS) entry which is preliminary data.</text>
</comment>
<dbReference type="InterPro" id="IPR051198">
    <property type="entry name" value="BchE-like"/>
</dbReference>
<keyword evidence="9" id="KW-1185">Reference proteome</keyword>
<dbReference type="InterPro" id="IPR006638">
    <property type="entry name" value="Elp3/MiaA/NifB-like_rSAM"/>
</dbReference>
<comment type="cofactor">
    <cofactor evidence="1">
        <name>[4Fe-4S] cluster</name>
        <dbReference type="ChEBI" id="CHEBI:49883"/>
    </cofactor>
</comment>
<organism evidence="8 9">
    <name type="scientific">Actinacidiphila oryziradicis</name>
    <dbReference type="NCBI Taxonomy" id="2571141"/>
    <lineage>
        <taxon>Bacteria</taxon>
        <taxon>Bacillati</taxon>
        <taxon>Actinomycetota</taxon>
        <taxon>Actinomycetes</taxon>
        <taxon>Kitasatosporales</taxon>
        <taxon>Streptomycetaceae</taxon>
        <taxon>Actinacidiphila</taxon>
    </lineage>
</organism>
<dbReference type="InterPro" id="IPR007197">
    <property type="entry name" value="rSAM"/>
</dbReference>
<reference evidence="8 9" key="1">
    <citation type="submission" date="2019-04" db="EMBL/GenBank/DDBJ databases">
        <title>Streptomyces oryziradicis sp. nov., a novel actinomycete isolated from rhizosphere soil of rice (Oryza sativa L.).</title>
        <authorList>
            <person name="Li C."/>
        </authorList>
    </citation>
    <scope>NUCLEOTIDE SEQUENCE [LARGE SCALE GENOMIC DNA]</scope>
    <source>
        <strain evidence="8 9">NEAU-C40</strain>
    </source>
</reference>
<dbReference type="GO" id="GO:0051536">
    <property type="term" value="F:iron-sulfur cluster binding"/>
    <property type="evidence" value="ECO:0007669"/>
    <property type="project" value="UniProtKB-KW"/>
</dbReference>
<keyword evidence="3" id="KW-0479">Metal-binding</keyword>
<evidence type="ECO:0000256" key="4">
    <source>
        <dbReference type="ARBA" id="ARBA00023004"/>
    </source>
</evidence>
<gene>
    <name evidence="8" type="ORF">FCI23_21660</name>
</gene>
<dbReference type="SUPFAM" id="SSF102114">
    <property type="entry name" value="Radical SAM enzymes"/>
    <property type="match status" value="1"/>
</dbReference>
<feature type="domain" description="B12-binding" evidence="6">
    <location>
        <begin position="5"/>
        <end position="151"/>
    </location>
</feature>
<dbReference type="GO" id="GO:0046872">
    <property type="term" value="F:metal ion binding"/>
    <property type="evidence" value="ECO:0007669"/>
    <property type="project" value="UniProtKB-KW"/>
</dbReference>
<dbReference type="InterPro" id="IPR023404">
    <property type="entry name" value="rSAM_horseshoe"/>
</dbReference>
<evidence type="ECO:0000259" key="7">
    <source>
        <dbReference type="PROSITE" id="PS51918"/>
    </source>
</evidence>
<dbReference type="EMBL" id="SUMC01000020">
    <property type="protein sequence ID" value="TKA09714.1"/>
    <property type="molecule type" value="Genomic_DNA"/>
</dbReference>
<dbReference type="SFLD" id="SFLDS00029">
    <property type="entry name" value="Radical_SAM"/>
    <property type="match status" value="1"/>
</dbReference>
<dbReference type="Gene3D" id="3.80.30.20">
    <property type="entry name" value="tm_1862 like domain"/>
    <property type="match status" value="1"/>
</dbReference>
<dbReference type="PANTHER" id="PTHR43409">
    <property type="entry name" value="ANAEROBIC MAGNESIUM-PROTOPORPHYRIN IX MONOMETHYL ESTER CYCLASE-RELATED"/>
    <property type="match status" value="1"/>
</dbReference>
<dbReference type="InterPro" id="IPR006158">
    <property type="entry name" value="Cobalamin-bd"/>
</dbReference>
<dbReference type="Proteomes" id="UP000305778">
    <property type="component" value="Unassembled WGS sequence"/>
</dbReference>
<dbReference type="SFLD" id="SFLDG01082">
    <property type="entry name" value="B12-binding_domain_containing"/>
    <property type="match status" value="1"/>
</dbReference>
<dbReference type="Pfam" id="PF04055">
    <property type="entry name" value="Radical_SAM"/>
    <property type="match status" value="1"/>
</dbReference>
<dbReference type="OrthoDB" id="5298546at2"/>
<protein>
    <submittedName>
        <fullName evidence="8">B12-binding domain-containing radical SAM protein</fullName>
    </submittedName>
</protein>
<dbReference type="RefSeq" id="WP_136725588.1">
    <property type="nucleotide sequence ID" value="NZ_SUMC01000020.1"/>
</dbReference>
<dbReference type="PROSITE" id="PS51332">
    <property type="entry name" value="B12_BINDING"/>
    <property type="match status" value="1"/>
</dbReference>
<dbReference type="InterPro" id="IPR058240">
    <property type="entry name" value="rSAM_sf"/>
</dbReference>
<keyword evidence="2" id="KW-0949">S-adenosyl-L-methionine</keyword>
<accession>A0A4U0SIZ3</accession>
<evidence type="ECO:0000259" key="6">
    <source>
        <dbReference type="PROSITE" id="PS51332"/>
    </source>
</evidence>
<dbReference type="GO" id="GO:0031419">
    <property type="term" value="F:cobalamin binding"/>
    <property type="evidence" value="ECO:0007669"/>
    <property type="project" value="InterPro"/>
</dbReference>
<evidence type="ECO:0000256" key="1">
    <source>
        <dbReference type="ARBA" id="ARBA00001966"/>
    </source>
</evidence>
<evidence type="ECO:0000256" key="5">
    <source>
        <dbReference type="ARBA" id="ARBA00023014"/>
    </source>
</evidence>
<evidence type="ECO:0000256" key="2">
    <source>
        <dbReference type="ARBA" id="ARBA00022691"/>
    </source>
</evidence>
<proteinExistence type="predicted"/>
<evidence type="ECO:0000313" key="9">
    <source>
        <dbReference type="Proteomes" id="UP000305778"/>
    </source>
</evidence>
<name>A0A4U0SIZ3_9ACTN</name>
<sequence>MSQPKSLSVLLLNLFSQKYPAIGESHGLSVVAGALRESFGDELAELYVMDMVAQGNESLDQAVRMIRENGVNVLVVGVPYGTYQILADHFAELQESISGRDALVVFGGALPTYLGSRILKEISREAFIIQGEAEAALPLLIKAWSCGGDTASIPNLLHLDPESGEEVWHPRRLVNLDDHGLPYRDHLPGIHQVGGQIFVETSRGCSWSSCTFCLRGLTDISGRSTEYRRRSPDLVLQDISTLLDLGISEVTFADEDFLGTSLDEVEEFVRALAPRLPGSMDFGASCTVHSVYSRRDDKETDQRRQELLQLLVKSGLKRVFLGVESCSPSQLKRYAKGHTREESLLAMRRLQELGVRVEVGVILLDPLCTLDEVEESLEFMSETGMVQVASGLSNELRLQNSSTYLRMVHRYQQENSVTLINGEMDADTLSFPYRFADSRVGELSRQVSKWSARVHPVYYPAKNLSRFGKAGVLRASEAGLALRAEIEEFRLQYAKATVAAIQELRRDGDPGPVLGRIIQPSLARLASQLQSALLSADESVRNHPVVLRALADSRNLPPEAP</sequence>
<keyword evidence="5" id="KW-0411">Iron-sulfur</keyword>
<feature type="domain" description="Radical SAM core" evidence="7">
    <location>
        <begin position="191"/>
        <end position="434"/>
    </location>
</feature>
<evidence type="ECO:0000313" key="8">
    <source>
        <dbReference type="EMBL" id="TKA09714.1"/>
    </source>
</evidence>
<evidence type="ECO:0000256" key="3">
    <source>
        <dbReference type="ARBA" id="ARBA00022723"/>
    </source>
</evidence>
<dbReference type="PROSITE" id="PS51918">
    <property type="entry name" value="RADICAL_SAM"/>
    <property type="match status" value="1"/>
</dbReference>
<keyword evidence="4" id="KW-0408">Iron</keyword>
<dbReference type="AlphaFoldDB" id="A0A4U0SIZ3"/>